<evidence type="ECO:0000256" key="3">
    <source>
        <dbReference type="ARBA" id="ARBA00022692"/>
    </source>
</evidence>
<keyword evidence="3 6" id="KW-0812">Transmembrane</keyword>
<sequence length="582" mass="66308">MNLYNNPPYRRYQDWQLIIISFVVISTALAPALLFLTWSWFSNWEPIPQHADIWLKIIKQLAQGESSLWFSYKSYLLANGWMGDIIVHVTLSSIAAMLIASLICWKYLYVTGGKTLDRIVAGPVNLKGRHALKHAKYQLKQEVSNGATPSLYLHPKVQISHNSCIGNTLITGRPGTGKTVVITHVLQQIVKQKIKTFVFDEKHEYTEMFYRKESSLLIAPWDERSQVWNISKDLEHISAPARFAEHIIHDTKDKIWSESSRLILTGIITYLKAQGPSWGWSEIYSTLNLDDHKLREILEAFYPKAVRFVEENNRTTQSIMITLQSELAWLEWLEWLAKAWPKSHEGNFSIQRWVHKENATPLLIVQADKNFSVVGKPLCHALMSLMVDEFLARGKSQECYLVLDELANLPKSASLLRWLELARASGGRTIAGTQAISQLKSLYGGDSTDTLTSMFNNLITFKVGSSGDTANYVSKALGEMIIERPQYTNQSVSWQRITMRTVYPSDITQLPNPTNKGVTGFLTVNGWNATYRIVWPYVDIQSKSKGKISAKWTQQYEQGVQNKIKHSNTPNRILARRGEQSC</sequence>
<dbReference type="InterPro" id="IPR027417">
    <property type="entry name" value="P-loop_NTPase"/>
</dbReference>
<dbReference type="STRING" id="861298.SAMN04488136_12779"/>
<comment type="subcellular location">
    <subcellularLocation>
        <location evidence="1">Cell membrane</location>
        <topology evidence="1">Multi-pass membrane protein</topology>
    </subcellularLocation>
</comment>
<dbReference type="EMBL" id="FNDD01000027">
    <property type="protein sequence ID" value="SDH75500.1"/>
    <property type="molecule type" value="Genomic_DNA"/>
</dbReference>
<dbReference type="PANTHER" id="PTHR37937">
    <property type="entry name" value="CONJUGATIVE TRANSFER: DNA TRANSPORT"/>
    <property type="match status" value="1"/>
</dbReference>
<gene>
    <name evidence="8" type="ORF">SAMN04488136_12779</name>
</gene>
<evidence type="ECO:0000256" key="5">
    <source>
        <dbReference type="ARBA" id="ARBA00023136"/>
    </source>
</evidence>
<dbReference type="CDD" id="cd01127">
    <property type="entry name" value="TrwB_TraG_TraD_VirD4"/>
    <property type="match status" value="1"/>
</dbReference>
<evidence type="ECO:0000256" key="2">
    <source>
        <dbReference type="ARBA" id="ARBA00022475"/>
    </source>
</evidence>
<keyword evidence="2" id="KW-1003">Cell membrane</keyword>
<feature type="transmembrane region" description="Helical" evidence="6">
    <location>
        <begin position="17"/>
        <end position="41"/>
    </location>
</feature>
<evidence type="ECO:0000259" key="7">
    <source>
        <dbReference type="Pfam" id="PF10412"/>
    </source>
</evidence>
<evidence type="ECO:0000313" key="9">
    <source>
        <dbReference type="Proteomes" id="UP000198854"/>
    </source>
</evidence>
<name>A0A1G8F049_9VIBR</name>
<dbReference type="AlphaFoldDB" id="A0A1G8F049"/>
<evidence type="ECO:0000256" key="6">
    <source>
        <dbReference type="SAM" id="Phobius"/>
    </source>
</evidence>
<feature type="domain" description="Type IV secretion system coupling protein TraD DNA-binding" evidence="7">
    <location>
        <begin position="153"/>
        <end position="511"/>
    </location>
</feature>
<reference evidence="8 9" key="1">
    <citation type="submission" date="2016-10" db="EMBL/GenBank/DDBJ databases">
        <authorList>
            <person name="de Groot N.N."/>
        </authorList>
    </citation>
    <scope>NUCLEOTIDE SEQUENCE [LARGE SCALE GENOMIC DNA]</scope>
    <source>
        <strain evidence="8 9">CGMCC 1.10228</strain>
    </source>
</reference>
<keyword evidence="5 6" id="KW-0472">Membrane</keyword>
<dbReference type="GO" id="GO:0005886">
    <property type="term" value="C:plasma membrane"/>
    <property type="evidence" value="ECO:0007669"/>
    <property type="project" value="UniProtKB-SubCell"/>
</dbReference>
<keyword evidence="4 6" id="KW-1133">Transmembrane helix</keyword>
<evidence type="ECO:0000256" key="4">
    <source>
        <dbReference type="ARBA" id="ARBA00022989"/>
    </source>
</evidence>
<protein>
    <submittedName>
        <fullName evidence="8">Type IV secretory pathway, VirD4 component, TraG/TraD family ATPase</fullName>
    </submittedName>
</protein>
<proteinExistence type="predicted"/>
<dbReference type="SUPFAM" id="SSF52540">
    <property type="entry name" value="P-loop containing nucleoside triphosphate hydrolases"/>
    <property type="match status" value="1"/>
</dbReference>
<keyword evidence="9" id="KW-1185">Reference proteome</keyword>
<dbReference type="InterPro" id="IPR019476">
    <property type="entry name" value="T4SS_TraD_DNA-bd"/>
</dbReference>
<dbReference type="RefSeq" id="WP_093277711.1">
    <property type="nucleotide sequence ID" value="NZ_FNDD01000027.1"/>
</dbReference>
<dbReference type="OrthoDB" id="9803543at2"/>
<dbReference type="PANTHER" id="PTHR37937:SF1">
    <property type="entry name" value="CONJUGATIVE TRANSFER: DNA TRANSPORT"/>
    <property type="match status" value="1"/>
</dbReference>
<evidence type="ECO:0000313" key="8">
    <source>
        <dbReference type="EMBL" id="SDH75500.1"/>
    </source>
</evidence>
<dbReference type="InterPro" id="IPR051539">
    <property type="entry name" value="T4SS-coupling_protein"/>
</dbReference>
<feature type="transmembrane region" description="Helical" evidence="6">
    <location>
        <begin position="85"/>
        <end position="108"/>
    </location>
</feature>
<organism evidence="8 9">
    <name type="scientific">Vibrio xiamenensis</name>
    <dbReference type="NCBI Taxonomy" id="861298"/>
    <lineage>
        <taxon>Bacteria</taxon>
        <taxon>Pseudomonadati</taxon>
        <taxon>Pseudomonadota</taxon>
        <taxon>Gammaproteobacteria</taxon>
        <taxon>Vibrionales</taxon>
        <taxon>Vibrionaceae</taxon>
        <taxon>Vibrio</taxon>
    </lineage>
</organism>
<dbReference type="Pfam" id="PF10412">
    <property type="entry name" value="TrwB_AAD_bind"/>
    <property type="match status" value="1"/>
</dbReference>
<evidence type="ECO:0000256" key="1">
    <source>
        <dbReference type="ARBA" id="ARBA00004651"/>
    </source>
</evidence>
<accession>A0A1G8F049</accession>
<dbReference type="Proteomes" id="UP000198854">
    <property type="component" value="Unassembled WGS sequence"/>
</dbReference>
<dbReference type="Gene3D" id="3.40.50.300">
    <property type="entry name" value="P-loop containing nucleotide triphosphate hydrolases"/>
    <property type="match status" value="2"/>
</dbReference>